<organism evidence="3 4">
    <name type="scientific">Tolypocladium ophioglossoides (strain CBS 100239)</name>
    <name type="common">Snaketongue truffleclub</name>
    <name type="synonym">Elaphocordyceps ophioglossoides</name>
    <dbReference type="NCBI Taxonomy" id="1163406"/>
    <lineage>
        <taxon>Eukaryota</taxon>
        <taxon>Fungi</taxon>
        <taxon>Dikarya</taxon>
        <taxon>Ascomycota</taxon>
        <taxon>Pezizomycotina</taxon>
        <taxon>Sordariomycetes</taxon>
        <taxon>Hypocreomycetidae</taxon>
        <taxon>Hypocreales</taxon>
        <taxon>Ophiocordycipitaceae</taxon>
        <taxon>Tolypocladium</taxon>
    </lineage>
</organism>
<dbReference type="InterPro" id="IPR010730">
    <property type="entry name" value="HET"/>
</dbReference>
<dbReference type="STRING" id="1163406.A0A0L0ND73"/>
<dbReference type="AlphaFoldDB" id="A0A0L0ND73"/>
<dbReference type="Proteomes" id="UP000036947">
    <property type="component" value="Unassembled WGS sequence"/>
</dbReference>
<evidence type="ECO:0000256" key="1">
    <source>
        <dbReference type="SAM" id="MobiDB-lite"/>
    </source>
</evidence>
<evidence type="ECO:0000313" key="3">
    <source>
        <dbReference type="EMBL" id="KND92117.1"/>
    </source>
</evidence>
<dbReference type="PANTHER" id="PTHR33112">
    <property type="entry name" value="DOMAIN PROTEIN, PUTATIVE-RELATED"/>
    <property type="match status" value="1"/>
</dbReference>
<dbReference type="Pfam" id="PF06985">
    <property type="entry name" value="HET"/>
    <property type="match status" value="1"/>
</dbReference>
<comment type="caution">
    <text evidence="3">The sequence shown here is derived from an EMBL/GenBank/DDBJ whole genome shotgun (WGS) entry which is preliminary data.</text>
</comment>
<sequence length="878" mass="95660">MQPAVLSQVLSYAASTSNAVAAVAAAAAAAAAAMADSLDPGSPGLERRRSKNPLKNMMQHLTVDMPDDENGPRRGSLMRRLSWRRSRSPSVHSDASAPASAAPSASARNADPALCAACAGLAADVEAALDEADSCFAKAVNPGADDAFDNDEYFLSWLRGLAENRWAATCPLCQLFWAVRVEGDGDGDGDYCLAAFSSRDTNYLVDPGKMFDMGHPAKAKARGLAPGFLGVVPKKKGPGASDPRVSGDWFRGSGMLYRTMPEAMVEPPRGTSPSAEGCTPEPPSLALNDASWLQQGVWGREIGRRADMSVARDWLRFCESHHQGRCGRPPVLADMPGFRLIDCTKSPLQVVPRPLREDYVALSYVLGTNITEPWPTVVVDAAAVTRELGIRYLWVDRLCVDGSRPQERAQHISRMDEVFEGAVLTIIAAHGHDAMQGLPGVGSTPRPAQPTYRFADADTTLVSSLRDPRLSIQASTWYTRGWTYQEGLLARRRLVFTAQQTYWECEGMACPETLVLPLALYHDAAQQRMCDFMRPGLFNGVSYVDGSWEAWKRLASPADAPSTLSIFRAADQHIAAYTRRQLTLDEDSLSAFRGIERRLEGTLGRGKLGSLVGIPIWAPGPGDAATRPGPPRTKDLFALSTSFWHHRGDDEPRRRPHLPSWTWAGWAGAVELFSSIVVADPGGAGRPRKLLNHHYVSATQLTRNDASSLGWTYSPDVVVLRPDGSLAYDFGPRPGPPPALPPGRYRLRVSDPLVLDRVKARAHAGGWLFNDLSVDVRLSRGARGTAAGPGPGSAPGGIREYVERHARGEQMTVLWFAEEATVLLLVVERTPAGAWERVGRARMAFAQEPKEVVRRFGRLEVMLNYLPLRRLGEDIIIE</sequence>
<evidence type="ECO:0000313" key="4">
    <source>
        <dbReference type="Proteomes" id="UP000036947"/>
    </source>
</evidence>
<evidence type="ECO:0000259" key="2">
    <source>
        <dbReference type="Pfam" id="PF06985"/>
    </source>
</evidence>
<feature type="region of interest" description="Disordered" evidence="1">
    <location>
        <begin position="35"/>
        <end position="105"/>
    </location>
</feature>
<feature type="compositionally biased region" description="Low complexity" evidence="1">
    <location>
        <begin position="88"/>
        <end position="105"/>
    </location>
</feature>
<dbReference type="EMBL" id="LFRF01000006">
    <property type="protein sequence ID" value="KND92117.1"/>
    <property type="molecule type" value="Genomic_DNA"/>
</dbReference>
<dbReference type="PANTHER" id="PTHR33112:SF1">
    <property type="entry name" value="HETEROKARYON INCOMPATIBILITY DOMAIN-CONTAINING PROTEIN"/>
    <property type="match status" value="1"/>
</dbReference>
<dbReference type="OrthoDB" id="5428863at2759"/>
<accession>A0A0L0ND73</accession>
<keyword evidence="4" id="KW-1185">Reference proteome</keyword>
<proteinExistence type="predicted"/>
<feature type="domain" description="Heterokaryon incompatibility" evidence="2">
    <location>
        <begin position="359"/>
        <end position="486"/>
    </location>
</feature>
<reference evidence="3 4" key="1">
    <citation type="journal article" date="2015" name="BMC Genomics">
        <title>The genome of the truffle-parasite Tolypocladium ophioglossoides and the evolution of antifungal peptaibiotics.</title>
        <authorList>
            <person name="Quandt C.A."/>
            <person name="Bushley K.E."/>
            <person name="Spatafora J.W."/>
        </authorList>
    </citation>
    <scope>NUCLEOTIDE SEQUENCE [LARGE SCALE GENOMIC DNA]</scope>
    <source>
        <strain evidence="3 4">CBS 100239</strain>
    </source>
</reference>
<name>A0A0L0ND73_TOLOC</name>
<gene>
    <name evidence="3" type="ORF">TOPH_02903</name>
</gene>
<protein>
    <recommendedName>
        <fullName evidence="2">Heterokaryon incompatibility domain-containing protein</fullName>
    </recommendedName>
</protein>